<feature type="domain" description="MmgE/PrpD C-terminal" evidence="3">
    <location>
        <begin position="288"/>
        <end position="463"/>
    </location>
</feature>
<dbReference type="PANTHER" id="PTHR16943">
    <property type="entry name" value="2-METHYLCITRATE DEHYDRATASE-RELATED"/>
    <property type="match status" value="1"/>
</dbReference>
<dbReference type="AlphaFoldDB" id="A0A8K0QYW9"/>
<feature type="domain" description="MmgE/PrpD N-terminal" evidence="2">
    <location>
        <begin position="14"/>
        <end position="263"/>
    </location>
</feature>
<dbReference type="Proteomes" id="UP000813461">
    <property type="component" value="Unassembled WGS sequence"/>
</dbReference>
<dbReference type="Pfam" id="PF03972">
    <property type="entry name" value="MmgE_PrpD_N"/>
    <property type="match status" value="1"/>
</dbReference>
<dbReference type="Gene3D" id="1.10.4100.10">
    <property type="entry name" value="2-methylcitrate dehydratase PrpD"/>
    <property type="match status" value="1"/>
</dbReference>
<dbReference type="GO" id="GO:0016829">
    <property type="term" value="F:lyase activity"/>
    <property type="evidence" value="ECO:0007669"/>
    <property type="project" value="InterPro"/>
</dbReference>
<comment type="caution">
    <text evidence="4">The sequence shown here is derived from an EMBL/GenBank/DDBJ whole genome shotgun (WGS) entry which is preliminary data.</text>
</comment>
<keyword evidence="5" id="KW-1185">Reference proteome</keyword>
<organism evidence="4 5">
    <name type="scientific">Paraphoma chrysanthemicola</name>
    <dbReference type="NCBI Taxonomy" id="798071"/>
    <lineage>
        <taxon>Eukaryota</taxon>
        <taxon>Fungi</taxon>
        <taxon>Dikarya</taxon>
        <taxon>Ascomycota</taxon>
        <taxon>Pezizomycotina</taxon>
        <taxon>Dothideomycetes</taxon>
        <taxon>Pleosporomycetidae</taxon>
        <taxon>Pleosporales</taxon>
        <taxon>Pleosporineae</taxon>
        <taxon>Phaeosphaeriaceae</taxon>
        <taxon>Paraphoma</taxon>
    </lineage>
</organism>
<evidence type="ECO:0000259" key="2">
    <source>
        <dbReference type="Pfam" id="PF03972"/>
    </source>
</evidence>
<dbReference type="SUPFAM" id="SSF103378">
    <property type="entry name" value="2-methylcitrate dehydratase PrpD"/>
    <property type="match status" value="1"/>
</dbReference>
<evidence type="ECO:0000259" key="3">
    <source>
        <dbReference type="Pfam" id="PF19305"/>
    </source>
</evidence>
<dbReference type="InterPro" id="IPR042183">
    <property type="entry name" value="MmgE/PrpD_sf_1"/>
</dbReference>
<proteinExistence type="inferred from homology"/>
<gene>
    <name evidence="4" type="ORF">FB567DRAFT_562661</name>
</gene>
<accession>A0A8K0QYW9</accession>
<dbReference type="PANTHER" id="PTHR16943:SF8">
    <property type="entry name" value="2-METHYLCITRATE DEHYDRATASE"/>
    <property type="match status" value="1"/>
</dbReference>
<dbReference type="EMBL" id="JAGMVJ010000016">
    <property type="protein sequence ID" value="KAH7079506.1"/>
    <property type="molecule type" value="Genomic_DNA"/>
</dbReference>
<comment type="similarity">
    <text evidence="1">Belongs to the PrpD family.</text>
</comment>
<dbReference type="InterPro" id="IPR005656">
    <property type="entry name" value="MmgE_PrpD"/>
</dbReference>
<name>A0A8K0QYW9_9PLEO</name>
<dbReference type="OrthoDB" id="10267976at2759"/>
<evidence type="ECO:0008006" key="6">
    <source>
        <dbReference type="Google" id="ProtNLM"/>
    </source>
</evidence>
<dbReference type="InterPro" id="IPR045337">
    <property type="entry name" value="MmgE_PrpD_C"/>
</dbReference>
<dbReference type="InterPro" id="IPR036148">
    <property type="entry name" value="MmgE/PrpD_sf"/>
</dbReference>
<protein>
    <recommendedName>
        <fullName evidence="6">2-methylcitrate dehydratase PrpD</fullName>
    </recommendedName>
</protein>
<evidence type="ECO:0000313" key="4">
    <source>
        <dbReference type="EMBL" id="KAH7079506.1"/>
    </source>
</evidence>
<reference evidence="4" key="1">
    <citation type="journal article" date="2021" name="Nat. Commun.">
        <title>Genetic determinants of endophytism in the Arabidopsis root mycobiome.</title>
        <authorList>
            <person name="Mesny F."/>
            <person name="Miyauchi S."/>
            <person name="Thiergart T."/>
            <person name="Pickel B."/>
            <person name="Atanasova L."/>
            <person name="Karlsson M."/>
            <person name="Huettel B."/>
            <person name="Barry K.W."/>
            <person name="Haridas S."/>
            <person name="Chen C."/>
            <person name="Bauer D."/>
            <person name="Andreopoulos W."/>
            <person name="Pangilinan J."/>
            <person name="LaButti K."/>
            <person name="Riley R."/>
            <person name="Lipzen A."/>
            <person name="Clum A."/>
            <person name="Drula E."/>
            <person name="Henrissat B."/>
            <person name="Kohler A."/>
            <person name="Grigoriev I.V."/>
            <person name="Martin F.M."/>
            <person name="Hacquard S."/>
        </authorList>
    </citation>
    <scope>NUCLEOTIDE SEQUENCE</scope>
    <source>
        <strain evidence="4">MPI-SDFR-AT-0120</strain>
    </source>
</reference>
<evidence type="ECO:0000256" key="1">
    <source>
        <dbReference type="ARBA" id="ARBA00006174"/>
    </source>
</evidence>
<dbReference type="InterPro" id="IPR045336">
    <property type="entry name" value="MmgE_PrpD_N"/>
</dbReference>
<sequence length="488" mass="52279">MDTSPSNPSGVTGQLCNWIAGTTYSHIPHDVIERSKYLILDGIACAMVGSRLPWSETAANAIIRMESPGQCSIIGWQDKKISPMAATVLNSSFIQGFELDDYHSKAPLHSNSLLLPALFAAAQAGTADGRSFSGAEVLKAYVVGCEIGPRVGLALHGGDLLSRGWHSGAVQGPSAVAAATSSLLGLTPAQTESALGIACTQAGGLMAAQFGSMAKRMQHGFAARNGLFGTLLAREGYTGIQEVYEVPYGGFLSCFSQGANFEPKSLPQELVSGLGSQWEIEGIRVKLHAAMAALHGAIDCIEYLQKTKPDLFAEENLHNIEHIITKHGKAAYEHGGWIAPVDKPLTTTAAQMSIQYAAAAQLIDREVLMAQFGASKLNRPELIALMAKVQPQHDPAIDAEGDSLFTTYVEVFFKDGTKASYMVPAARGISPPCSNDDIVDKWRRLVKDVLDDERRDQIEKMVLGLDNLEDVVELVQLLEGDVECPIDG</sequence>
<evidence type="ECO:0000313" key="5">
    <source>
        <dbReference type="Proteomes" id="UP000813461"/>
    </source>
</evidence>
<dbReference type="Pfam" id="PF19305">
    <property type="entry name" value="MmgE_PrpD_C"/>
    <property type="match status" value="1"/>
</dbReference>